<dbReference type="CDD" id="cd02966">
    <property type="entry name" value="TlpA_like_family"/>
    <property type="match status" value="1"/>
</dbReference>
<dbReference type="Proteomes" id="UP001157915">
    <property type="component" value="Unassembled WGS sequence"/>
</dbReference>
<feature type="domain" description="Thioredoxin" evidence="2">
    <location>
        <begin position="187"/>
        <end position="327"/>
    </location>
</feature>
<accession>A0ABY1NL01</accession>
<sequence length="327" mass="37160">MKKLFILSISLLTTFTTFGQETIVIANLSGVPNKKDMIRVSMDFISYQLDENLSAKVSSSSEIPTQVTVMKIQSNGKITERESFWVYDDSYQITGDVEDFSSLKISPNHPYNEIESAFYNSDKERQKEIISENLDKAVGVQLMASSVSYYSDEELEQLLAKIPGSFHATDYYTKTKTNLLTKDAPKPKVGMKAIDFELESRAGAMVSLSDFDGKYRLLDFSNSGCGPCFMALPDIKEAYEKYSSEIEVISIWDDKTKDIWMNSSKKHKEQIIWTDLWDAGGLVSSLYQIQILPSYILVNPDGEIEKIWNSYKIGKIVREMDSLFEKN</sequence>
<dbReference type="InterPro" id="IPR013766">
    <property type="entry name" value="Thioredoxin_domain"/>
</dbReference>
<reference evidence="3 4" key="1">
    <citation type="submission" date="2017-05" db="EMBL/GenBank/DDBJ databases">
        <authorList>
            <person name="Varghese N."/>
            <person name="Submissions S."/>
        </authorList>
    </citation>
    <scope>NUCLEOTIDE SEQUENCE [LARGE SCALE GENOMIC DNA]</scope>
    <source>
        <strain evidence="3 4">DSM 15360</strain>
    </source>
</reference>
<dbReference type="Gene3D" id="3.40.30.10">
    <property type="entry name" value="Glutaredoxin"/>
    <property type="match status" value="1"/>
</dbReference>
<dbReference type="PANTHER" id="PTHR42852">
    <property type="entry name" value="THIOL:DISULFIDE INTERCHANGE PROTEIN DSBE"/>
    <property type="match status" value="1"/>
</dbReference>
<dbReference type="PROSITE" id="PS51352">
    <property type="entry name" value="THIOREDOXIN_2"/>
    <property type="match status" value="1"/>
</dbReference>
<feature type="chain" id="PRO_5045424495" evidence="1">
    <location>
        <begin position="20"/>
        <end position="327"/>
    </location>
</feature>
<dbReference type="PANTHER" id="PTHR42852:SF13">
    <property type="entry name" value="PROTEIN DIPZ"/>
    <property type="match status" value="1"/>
</dbReference>
<evidence type="ECO:0000259" key="2">
    <source>
        <dbReference type="PROSITE" id="PS51352"/>
    </source>
</evidence>
<dbReference type="Pfam" id="PF00578">
    <property type="entry name" value="AhpC-TSA"/>
    <property type="match status" value="1"/>
</dbReference>
<evidence type="ECO:0000313" key="3">
    <source>
        <dbReference type="EMBL" id="SMP12195.1"/>
    </source>
</evidence>
<name>A0ABY1NL01_9BACT</name>
<protein>
    <submittedName>
        <fullName evidence="3">Peroxiredoxin</fullName>
    </submittedName>
</protein>
<dbReference type="SUPFAM" id="SSF52833">
    <property type="entry name" value="Thioredoxin-like"/>
    <property type="match status" value="1"/>
</dbReference>
<evidence type="ECO:0000256" key="1">
    <source>
        <dbReference type="SAM" id="SignalP"/>
    </source>
</evidence>
<dbReference type="InterPro" id="IPR036249">
    <property type="entry name" value="Thioredoxin-like_sf"/>
</dbReference>
<dbReference type="RefSeq" id="WP_283411898.1">
    <property type="nucleotide sequence ID" value="NZ_FXUA01000002.1"/>
</dbReference>
<keyword evidence="1" id="KW-0732">Signal</keyword>
<organism evidence="3 4">
    <name type="scientific">Algoriphagus winogradskyi</name>
    <dbReference type="NCBI Taxonomy" id="237017"/>
    <lineage>
        <taxon>Bacteria</taxon>
        <taxon>Pseudomonadati</taxon>
        <taxon>Bacteroidota</taxon>
        <taxon>Cytophagia</taxon>
        <taxon>Cytophagales</taxon>
        <taxon>Cyclobacteriaceae</taxon>
        <taxon>Algoriphagus</taxon>
    </lineage>
</organism>
<proteinExistence type="predicted"/>
<dbReference type="InterPro" id="IPR050553">
    <property type="entry name" value="Thioredoxin_ResA/DsbE_sf"/>
</dbReference>
<comment type="caution">
    <text evidence="3">The sequence shown here is derived from an EMBL/GenBank/DDBJ whole genome shotgun (WGS) entry which is preliminary data.</text>
</comment>
<keyword evidence="4" id="KW-1185">Reference proteome</keyword>
<gene>
    <name evidence="3" type="ORF">SAMN06265367_10286</name>
</gene>
<evidence type="ECO:0000313" key="4">
    <source>
        <dbReference type="Proteomes" id="UP001157915"/>
    </source>
</evidence>
<feature type="signal peptide" evidence="1">
    <location>
        <begin position="1"/>
        <end position="19"/>
    </location>
</feature>
<dbReference type="InterPro" id="IPR000866">
    <property type="entry name" value="AhpC/TSA"/>
</dbReference>
<dbReference type="EMBL" id="FXUA01000002">
    <property type="protein sequence ID" value="SMP12195.1"/>
    <property type="molecule type" value="Genomic_DNA"/>
</dbReference>